<keyword evidence="1" id="KW-1133">Transmembrane helix</keyword>
<gene>
    <name evidence="2" type="ORF">FHS90_000110</name>
</gene>
<reference evidence="2 3" key="1">
    <citation type="submission" date="2020-08" db="EMBL/GenBank/DDBJ databases">
        <title>Genomic Encyclopedia of Type Strains, Phase IV (KMG-IV): sequencing the most valuable type-strain genomes for metagenomic binning, comparative biology and taxonomic classification.</title>
        <authorList>
            <person name="Goeker M."/>
        </authorList>
    </citation>
    <scope>NUCLEOTIDE SEQUENCE [LARGE SCALE GENOMIC DNA]</scope>
    <source>
        <strain evidence="2 3">DSM 29854</strain>
    </source>
</reference>
<dbReference type="EMBL" id="JACJIQ010000001">
    <property type="protein sequence ID" value="MBA9075413.1"/>
    <property type="molecule type" value="Genomic_DNA"/>
</dbReference>
<keyword evidence="1" id="KW-0472">Membrane</keyword>
<keyword evidence="3" id="KW-1185">Reference proteome</keyword>
<sequence length="98" mass="11278">MNASKKCPHCGQWSAWNQSPHDRCEHCQGILAPDALARQQAQSLRKQEEKERFTVDFIQINPEDPWYTKFFKRIGLGFQLTFVGVVSFLLWLIAVLAG</sequence>
<name>A0A839GD09_9BACT</name>
<comment type="caution">
    <text evidence="2">The sequence shown here is derived from an EMBL/GenBank/DDBJ whole genome shotgun (WGS) entry which is preliminary data.</text>
</comment>
<dbReference type="RefSeq" id="WP_182511179.1">
    <property type="nucleotide sequence ID" value="NZ_JACJIQ010000001.1"/>
</dbReference>
<organism evidence="2 3">
    <name type="scientific">Rufibacter quisquiliarum</name>
    <dbReference type="NCBI Taxonomy" id="1549639"/>
    <lineage>
        <taxon>Bacteria</taxon>
        <taxon>Pseudomonadati</taxon>
        <taxon>Bacteroidota</taxon>
        <taxon>Cytophagia</taxon>
        <taxon>Cytophagales</taxon>
        <taxon>Hymenobacteraceae</taxon>
        <taxon>Rufibacter</taxon>
    </lineage>
</organism>
<accession>A0A839GD09</accession>
<dbReference type="AlphaFoldDB" id="A0A839GD09"/>
<proteinExistence type="predicted"/>
<protein>
    <submittedName>
        <fullName evidence="2">Endogenous inhibitor of DNA gyrase (YacG/DUF329 family)</fullName>
    </submittedName>
</protein>
<keyword evidence="1" id="KW-0812">Transmembrane</keyword>
<evidence type="ECO:0000313" key="2">
    <source>
        <dbReference type="EMBL" id="MBA9075413.1"/>
    </source>
</evidence>
<evidence type="ECO:0000313" key="3">
    <source>
        <dbReference type="Proteomes" id="UP000563094"/>
    </source>
</evidence>
<dbReference type="Proteomes" id="UP000563094">
    <property type="component" value="Unassembled WGS sequence"/>
</dbReference>
<feature type="transmembrane region" description="Helical" evidence="1">
    <location>
        <begin position="76"/>
        <end position="97"/>
    </location>
</feature>
<evidence type="ECO:0000256" key="1">
    <source>
        <dbReference type="SAM" id="Phobius"/>
    </source>
</evidence>